<dbReference type="GO" id="GO:0016887">
    <property type="term" value="F:ATP hydrolysis activity"/>
    <property type="evidence" value="ECO:0007669"/>
    <property type="project" value="InterPro"/>
</dbReference>
<dbReference type="InterPro" id="IPR029052">
    <property type="entry name" value="Metallo-depent_PP-like"/>
</dbReference>
<evidence type="ECO:0000259" key="3">
    <source>
        <dbReference type="Pfam" id="PF00149"/>
    </source>
</evidence>
<accession>A0A2P1EM76</accession>
<dbReference type="InterPro" id="IPR038729">
    <property type="entry name" value="Rad50/SbcC_AAA"/>
</dbReference>
<dbReference type="Proteomes" id="UP000289600">
    <property type="component" value="Segment"/>
</dbReference>
<dbReference type="InterPro" id="IPR004843">
    <property type="entry name" value="Calcineurin-like_PHP"/>
</dbReference>
<dbReference type="Pfam" id="PF00149">
    <property type="entry name" value="Metallophos"/>
    <property type="match status" value="1"/>
</dbReference>
<feature type="region of interest" description="Disordered" evidence="2">
    <location>
        <begin position="1"/>
        <end position="27"/>
    </location>
</feature>
<dbReference type="PANTHER" id="PTHR32114">
    <property type="entry name" value="ABC TRANSPORTER ABCH.3"/>
    <property type="match status" value="1"/>
</dbReference>
<dbReference type="SUPFAM" id="SSF52540">
    <property type="entry name" value="P-loop containing nucleoside triphosphate hydrolases"/>
    <property type="match status" value="1"/>
</dbReference>
<organism evidence="5 6">
    <name type="scientific">Moumouvirus australiensis</name>
    <dbReference type="NCBI Taxonomy" id="2109587"/>
    <lineage>
        <taxon>Viruses</taxon>
        <taxon>Varidnaviria</taxon>
        <taxon>Bamfordvirae</taxon>
        <taxon>Nucleocytoviricota</taxon>
        <taxon>Megaviricetes</taxon>
        <taxon>Imitervirales</taxon>
        <taxon>Mimiviridae</taxon>
        <taxon>Megamimivirinae</taxon>
        <taxon>Moumouvirus</taxon>
        <taxon>Moumouvirus australiense</taxon>
    </lineage>
</organism>
<dbReference type="GO" id="GO:0006302">
    <property type="term" value="P:double-strand break repair"/>
    <property type="evidence" value="ECO:0007669"/>
    <property type="project" value="InterPro"/>
</dbReference>
<dbReference type="InterPro" id="IPR027417">
    <property type="entry name" value="P-loop_NTPase"/>
</dbReference>
<sequence length="1341" mass="157638">MATKKSENINSEMVSDKSNNSELSESSDKSITYIKLEDDGKKEIEYVYHISDIHIRNTQRHQEYRDVFERTYCKLKSSIGNNVNNSIIVLTGDIMHTKTELSPEAISIAYHFFKSLNEIAPVILIPGNHDCNLSNKNRLDALSPIVEDVGKLQNLYYLKKSGIYQYQNIVFGVTSVFDDILVSAKKINTEMWKKIKQKNKYKIALYHGPVHGAKTDVGFRMNNEQLLAEDFDGYDYVMLGDIHKFQFMNEQKTIAYSGSLIQQSYGETLNKHGVLKWNLSDKNTEYLEIKNDFGFCTIKIIDGQMVGTEIPKKPRIRFILENTNQLQYQEIVNNLEQKYLIQEIVKESNFKTKMHNDSPSQKTIKKETGAYSTQEVIIKKYLEKKQLDENSINNIIGLHKKIYQKILSQKKDQVADVMHNAIKNQKWKLLELKFSNTLSYGKDNIIDFRKYDANKIIGIVAPNHYGKSAILDIILFCLFDKCSRGERRDILNKNENSMYCSLLFSVGSQEYLIERLGCRNKNGLTVKIDVNFYLLEKDKHGKIIKKNLNGIDKNETNKKISEIIGDYNDYLTTCFCLQQGKSLNFTDMTQLQKKEYLNDILKLNVFEDCHNYARDKLKEYTGKLKFLEQKVGQKSLEEIKKNIKSLCEEIKKLESNKSHVENNLISLIQFSIDKHKKPSLTTYNELSHYEFETIGEIVNKQEDLRQLINKELDIDIDQINNTRNETIEKLKNIEEEINIFELQEKIKILVSKKEELLRKIVKLPENFDDKFDENLIKQKEQSLEKISTINTVLENHKNKDLSDKMCRIDELKIIISNLRKSLKIVTENPLEQIQEVNQKIINCALSLNENIYKIFNSKHIKYSPEELKIILLSKNKYIKQIEIIKNIINKYEIGTNDKNDLVIKELNNKLDEINTKYSEWIHQTNIYLNTTKNIFPDIDKIKNDYNNTRQEMFIKSGNLFNHYDNQNILKNIDIAQKELDALSEFSGTKKEVENLKNEKNIHEEKIKMLDNQLELYNQYIKNEESNKNIQNEIDTISNEITSLQEIYENHQKMIIELKKIISTCDLTLKENEKQIKEKNKAILEYELLEKYYLEYFNWDLKNKILDKLLSEKIEQEKIVDEIIRDIDRKQAEINIYKKEIEQYLLHRKEYDEISNQSNLFQLYVQIMNYNGLPYEMLKTYLPMIESDVNQILHSMVNFNIEFMYYDEDKIKEQKSKQLKSNMGSIDINICYNDLKPYNVQLASGFERFIIGLAIRMTLCQISLTAKPNFLIIDEGWSCLDTENLNNVGTIMNYIKTQYEYVIIISHLEELKNQADYVINIDKHDNYSYIKDNKKIIKNKKK</sequence>
<proteinExistence type="predicted"/>
<dbReference type="Pfam" id="PF13476">
    <property type="entry name" value="AAA_23"/>
    <property type="match status" value="1"/>
</dbReference>
<dbReference type="PANTHER" id="PTHR32114:SF2">
    <property type="entry name" value="ABC TRANSPORTER ABCH.3"/>
    <property type="match status" value="1"/>
</dbReference>
<feature type="compositionally biased region" description="Polar residues" evidence="2">
    <location>
        <begin position="8"/>
        <end position="24"/>
    </location>
</feature>
<feature type="coiled-coil region" evidence="1">
    <location>
        <begin position="709"/>
        <end position="759"/>
    </location>
</feature>
<dbReference type="Gene3D" id="3.40.50.300">
    <property type="entry name" value="P-loop containing nucleotide triphosphate hydrolases"/>
    <property type="match status" value="2"/>
</dbReference>
<evidence type="ECO:0000259" key="4">
    <source>
        <dbReference type="Pfam" id="PF13476"/>
    </source>
</evidence>
<keyword evidence="1" id="KW-0175">Coiled coil</keyword>
<gene>
    <name evidence="5" type="ORF">mc_594</name>
</gene>
<evidence type="ECO:0000256" key="1">
    <source>
        <dbReference type="SAM" id="Coils"/>
    </source>
</evidence>
<feature type="domain" description="Calcineurin-like phosphoesterase" evidence="3">
    <location>
        <begin position="47"/>
        <end position="244"/>
    </location>
</feature>
<feature type="coiled-coil region" evidence="1">
    <location>
        <begin position="610"/>
        <end position="663"/>
    </location>
</feature>
<evidence type="ECO:0000256" key="2">
    <source>
        <dbReference type="SAM" id="MobiDB-lite"/>
    </source>
</evidence>
<dbReference type="EMBL" id="MG807320">
    <property type="protein sequence ID" value="AVL94980.1"/>
    <property type="molecule type" value="Genomic_DNA"/>
</dbReference>
<dbReference type="Gene3D" id="3.60.21.10">
    <property type="match status" value="1"/>
</dbReference>
<dbReference type="SUPFAM" id="SSF56300">
    <property type="entry name" value="Metallo-dependent phosphatases"/>
    <property type="match status" value="1"/>
</dbReference>
<evidence type="ECO:0000313" key="6">
    <source>
        <dbReference type="Proteomes" id="UP000289600"/>
    </source>
</evidence>
<protein>
    <submittedName>
        <fullName evidence="5">Putative DNA repair protein</fullName>
    </submittedName>
</protein>
<reference evidence="6" key="1">
    <citation type="submission" date="2018-01" db="EMBL/GenBank/DDBJ databases">
        <title>Testimony of 'menage a trois' revealed by the proteome of Megavirus virophage.</title>
        <authorList>
            <person name="Jeudy S."/>
            <person name="Bertaux L."/>
            <person name="Alempic J.-M."/>
            <person name="Lartigue A."/>
            <person name="Legendre M."/>
            <person name="Philippe N."/>
            <person name="Beucher L."/>
            <person name="Biondi E."/>
            <person name="Juul S."/>
            <person name="Turner D."/>
            <person name="Coute Y."/>
            <person name="Claverie J.-M."/>
            <person name="Abergel C."/>
        </authorList>
    </citation>
    <scope>NUCLEOTIDE SEQUENCE [LARGE SCALE GENOMIC DNA]</scope>
</reference>
<feature type="coiled-coil region" evidence="1">
    <location>
        <begin position="985"/>
        <end position="1088"/>
    </location>
</feature>
<feature type="domain" description="Rad50/SbcC-type AAA" evidence="4">
    <location>
        <begin position="432"/>
        <end position="656"/>
    </location>
</feature>
<keyword evidence="6" id="KW-1185">Reference proteome</keyword>
<feature type="coiled-coil region" evidence="1">
    <location>
        <begin position="1119"/>
        <end position="1146"/>
    </location>
</feature>
<name>A0A2P1EM76_9VIRU</name>
<evidence type="ECO:0000313" key="5">
    <source>
        <dbReference type="EMBL" id="AVL94980.1"/>
    </source>
</evidence>